<dbReference type="SUPFAM" id="SSF55073">
    <property type="entry name" value="Nucleotide cyclase"/>
    <property type="match status" value="1"/>
</dbReference>
<evidence type="ECO:0000259" key="4">
    <source>
        <dbReference type="PROSITE" id="PS50887"/>
    </source>
</evidence>
<comment type="caution">
    <text evidence="5">The sequence shown here is derived from an EMBL/GenBank/DDBJ whole genome shotgun (WGS) entry which is preliminary data.</text>
</comment>
<evidence type="ECO:0000313" key="6">
    <source>
        <dbReference type="Proteomes" id="UP000241229"/>
    </source>
</evidence>
<name>A0A2P7RQS5_9HYPH</name>
<dbReference type="AlphaFoldDB" id="A0A2P7RQS5"/>
<keyword evidence="3" id="KW-1133">Transmembrane helix</keyword>
<keyword evidence="3" id="KW-0812">Transmembrane</keyword>
<protein>
    <recommendedName>
        <fullName evidence="1">diguanylate cyclase</fullName>
        <ecNumber evidence="1">2.7.7.65</ecNumber>
    </recommendedName>
</protein>
<evidence type="ECO:0000256" key="3">
    <source>
        <dbReference type="SAM" id="Phobius"/>
    </source>
</evidence>
<dbReference type="PANTHER" id="PTHR45138:SF9">
    <property type="entry name" value="DIGUANYLATE CYCLASE DGCM-RELATED"/>
    <property type="match status" value="1"/>
</dbReference>
<dbReference type="Proteomes" id="UP000241229">
    <property type="component" value="Unassembled WGS sequence"/>
</dbReference>
<feature type="transmembrane region" description="Helical" evidence="3">
    <location>
        <begin position="190"/>
        <end position="212"/>
    </location>
</feature>
<feature type="transmembrane region" description="Helical" evidence="3">
    <location>
        <begin position="118"/>
        <end position="139"/>
    </location>
</feature>
<feature type="transmembrane region" description="Helical" evidence="3">
    <location>
        <begin position="95"/>
        <end position="112"/>
    </location>
</feature>
<accession>A0A2P7RQS5</accession>
<feature type="transmembrane region" description="Helical" evidence="3">
    <location>
        <begin position="63"/>
        <end position="83"/>
    </location>
</feature>
<dbReference type="OrthoDB" id="9812260at2"/>
<proteinExistence type="predicted"/>
<evidence type="ECO:0000256" key="2">
    <source>
        <dbReference type="ARBA" id="ARBA00034247"/>
    </source>
</evidence>
<dbReference type="SMART" id="SM00267">
    <property type="entry name" value="GGDEF"/>
    <property type="match status" value="1"/>
</dbReference>
<dbReference type="GO" id="GO:0005886">
    <property type="term" value="C:plasma membrane"/>
    <property type="evidence" value="ECO:0007669"/>
    <property type="project" value="TreeGrafter"/>
</dbReference>
<dbReference type="EMBL" id="PXYK01000037">
    <property type="protein sequence ID" value="PSJ52567.1"/>
    <property type="molecule type" value="Genomic_DNA"/>
</dbReference>
<dbReference type="RefSeq" id="WP_106775194.1">
    <property type="nucleotide sequence ID" value="NZ_PXYK01000037.1"/>
</dbReference>
<dbReference type="NCBIfam" id="TIGR00254">
    <property type="entry name" value="GGDEF"/>
    <property type="match status" value="1"/>
</dbReference>
<dbReference type="GO" id="GO:0043709">
    <property type="term" value="P:cell adhesion involved in single-species biofilm formation"/>
    <property type="evidence" value="ECO:0007669"/>
    <property type="project" value="TreeGrafter"/>
</dbReference>
<dbReference type="Gene3D" id="3.30.70.270">
    <property type="match status" value="1"/>
</dbReference>
<dbReference type="PANTHER" id="PTHR45138">
    <property type="entry name" value="REGULATORY COMPONENTS OF SENSORY TRANSDUCTION SYSTEM"/>
    <property type="match status" value="1"/>
</dbReference>
<dbReference type="PROSITE" id="PS50887">
    <property type="entry name" value="GGDEF"/>
    <property type="match status" value="1"/>
</dbReference>
<feature type="domain" description="GGDEF" evidence="4">
    <location>
        <begin position="253"/>
        <end position="385"/>
    </location>
</feature>
<dbReference type="FunFam" id="3.30.70.270:FF:000001">
    <property type="entry name" value="Diguanylate cyclase domain protein"/>
    <property type="match status" value="1"/>
</dbReference>
<dbReference type="InterPro" id="IPR050469">
    <property type="entry name" value="Diguanylate_Cyclase"/>
</dbReference>
<dbReference type="Pfam" id="PF00990">
    <property type="entry name" value="GGDEF"/>
    <property type="match status" value="1"/>
</dbReference>
<organism evidence="5 6">
    <name type="scientific">Kumtagia ephedrae</name>
    <dbReference type="NCBI Taxonomy" id="2116701"/>
    <lineage>
        <taxon>Bacteria</taxon>
        <taxon>Pseudomonadati</taxon>
        <taxon>Pseudomonadota</taxon>
        <taxon>Alphaproteobacteria</taxon>
        <taxon>Hyphomicrobiales</taxon>
        <taxon>Phyllobacteriaceae</taxon>
        <taxon>Kumtagia</taxon>
    </lineage>
</organism>
<dbReference type="EC" id="2.7.7.65" evidence="1"/>
<keyword evidence="3" id="KW-0472">Membrane</keyword>
<feature type="transmembrane region" description="Helical" evidence="3">
    <location>
        <begin position="37"/>
        <end position="57"/>
    </location>
</feature>
<sequence>MSGAGFILAINFVVAGLFAASFLAVALYDTHPAAPRWFAFGYMLGALYFGIEFAIFMLAGGSIVAVLSFSVALASFALFNVGLAHKYRIAVPWRLMAVVFLLSVVACAAIQGMPRGSILRMFVYQAPYFVMQAIGVWIIHRSSARAWLDRVLEVALAASALHFLAKPLLMQLAGGTGASVGDYLKTDYAMISQSLGAIFGIGVALLALIILVRDILAEVTAKSEMDTLSGLLNRRGFERLAALSLEHASRQGMPVALVIADLDHFKVVNDTYGHASGDRAIQAFASFLQSATGTGHIAARLGGEEFAIVLPGANLVAARLLAEGARSAFSALPIGGLPAAARVTASFGVAELLPSEGLSSLMARADEALYAAKKAGRDCVRVARLATIEPTRGLQTG</sequence>
<comment type="catalytic activity">
    <reaction evidence="2">
        <text>2 GTP = 3',3'-c-di-GMP + 2 diphosphate</text>
        <dbReference type="Rhea" id="RHEA:24898"/>
        <dbReference type="ChEBI" id="CHEBI:33019"/>
        <dbReference type="ChEBI" id="CHEBI:37565"/>
        <dbReference type="ChEBI" id="CHEBI:58805"/>
        <dbReference type="EC" id="2.7.7.65"/>
    </reaction>
</comment>
<dbReference type="CDD" id="cd01949">
    <property type="entry name" value="GGDEF"/>
    <property type="match status" value="1"/>
</dbReference>
<dbReference type="InterPro" id="IPR000160">
    <property type="entry name" value="GGDEF_dom"/>
</dbReference>
<feature type="transmembrane region" description="Helical" evidence="3">
    <location>
        <begin position="6"/>
        <end position="28"/>
    </location>
</feature>
<dbReference type="InterPro" id="IPR029787">
    <property type="entry name" value="Nucleotide_cyclase"/>
</dbReference>
<reference evidence="5 6" key="1">
    <citation type="submission" date="2018-03" db="EMBL/GenBank/DDBJ databases">
        <title>The draft genome of Mesorhizobium sp. 6GN-30.</title>
        <authorList>
            <person name="Liu L."/>
            <person name="Li L."/>
            <person name="Wang T."/>
            <person name="Zhang X."/>
            <person name="Liang L."/>
        </authorList>
    </citation>
    <scope>NUCLEOTIDE SEQUENCE [LARGE SCALE GENOMIC DNA]</scope>
    <source>
        <strain evidence="5 6">6GN30</strain>
    </source>
</reference>
<gene>
    <name evidence="5" type="ORF">C7I84_26330</name>
</gene>
<keyword evidence="6" id="KW-1185">Reference proteome</keyword>
<dbReference type="GO" id="GO:1902201">
    <property type="term" value="P:negative regulation of bacterial-type flagellum-dependent cell motility"/>
    <property type="evidence" value="ECO:0007669"/>
    <property type="project" value="TreeGrafter"/>
</dbReference>
<feature type="transmembrane region" description="Helical" evidence="3">
    <location>
        <begin position="151"/>
        <end position="170"/>
    </location>
</feature>
<dbReference type="InterPro" id="IPR043128">
    <property type="entry name" value="Rev_trsase/Diguanyl_cyclase"/>
</dbReference>
<evidence type="ECO:0000256" key="1">
    <source>
        <dbReference type="ARBA" id="ARBA00012528"/>
    </source>
</evidence>
<dbReference type="GO" id="GO:0052621">
    <property type="term" value="F:diguanylate cyclase activity"/>
    <property type="evidence" value="ECO:0007669"/>
    <property type="project" value="UniProtKB-EC"/>
</dbReference>
<evidence type="ECO:0000313" key="5">
    <source>
        <dbReference type="EMBL" id="PSJ52567.1"/>
    </source>
</evidence>